<evidence type="ECO:0000256" key="1">
    <source>
        <dbReference type="ARBA" id="ARBA00001933"/>
    </source>
</evidence>
<comment type="cofactor">
    <cofactor evidence="1">
        <name>pyridoxal 5'-phosphate</name>
        <dbReference type="ChEBI" id="CHEBI:597326"/>
    </cofactor>
</comment>
<evidence type="ECO:0000256" key="4">
    <source>
        <dbReference type="RuleBase" id="RU004508"/>
    </source>
</evidence>
<evidence type="ECO:0000313" key="5">
    <source>
        <dbReference type="EMBL" id="SES30167.1"/>
    </source>
</evidence>
<evidence type="ECO:0000256" key="3">
    <source>
        <dbReference type="PIRSR" id="PIRSR000390-2"/>
    </source>
</evidence>
<reference evidence="6" key="1">
    <citation type="submission" date="2016-10" db="EMBL/GenBank/DDBJ databases">
        <authorList>
            <person name="Varghese N."/>
            <person name="Submissions S."/>
        </authorList>
    </citation>
    <scope>NUCLEOTIDE SEQUENCE [LARGE SCALE GENOMIC DNA]</scope>
    <source>
        <strain evidence="6">CGMCC 4.578</strain>
    </source>
</reference>
<name>A0A1H9W921_9PSEU</name>
<dbReference type="GO" id="GO:0008483">
    <property type="term" value="F:transaminase activity"/>
    <property type="evidence" value="ECO:0007669"/>
    <property type="project" value="TreeGrafter"/>
</dbReference>
<accession>A0A1H9W921</accession>
<dbReference type="GO" id="GO:0000271">
    <property type="term" value="P:polysaccharide biosynthetic process"/>
    <property type="evidence" value="ECO:0007669"/>
    <property type="project" value="TreeGrafter"/>
</dbReference>
<evidence type="ECO:0000256" key="2">
    <source>
        <dbReference type="PIRSR" id="PIRSR000390-1"/>
    </source>
</evidence>
<dbReference type="OrthoDB" id="5342089at2"/>
<keyword evidence="6" id="KW-1185">Reference proteome</keyword>
<feature type="active site" description="Proton acceptor" evidence="2">
    <location>
        <position position="176"/>
    </location>
</feature>
<dbReference type="InterPro" id="IPR000653">
    <property type="entry name" value="DegT/StrS_aminotransferase"/>
</dbReference>
<dbReference type="SUPFAM" id="SSF53383">
    <property type="entry name" value="PLP-dependent transferases"/>
    <property type="match status" value="1"/>
</dbReference>
<gene>
    <name evidence="5" type="ORF">SAMN05216195_111136</name>
</gene>
<dbReference type="CDD" id="cd00616">
    <property type="entry name" value="AHBA_syn"/>
    <property type="match status" value="1"/>
</dbReference>
<feature type="modified residue" description="N6-(pyridoxal phosphate)lysine" evidence="3">
    <location>
        <position position="176"/>
    </location>
</feature>
<dbReference type="Proteomes" id="UP000199028">
    <property type="component" value="Unassembled WGS sequence"/>
</dbReference>
<protein>
    <submittedName>
        <fullName evidence="5">Perosamine synthetase</fullName>
    </submittedName>
</protein>
<dbReference type="AlphaFoldDB" id="A0A1H9W921"/>
<dbReference type="PANTHER" id="PTHR30244:SF34">
    <property type="entry name" value="DTDP-4-AMINO-4,6-DIDEOXYGALACTOSE TRANSAMINASE"/>
    <property type="match status" value="1"/>
</dbReference>
<dbReference type="Gene3D" id="3.40.640.10">
    <property type="entry name" value="Type I PLP-dependent aspartate aminotransferase-like (Major domain)"/>
    <property type="match status" value="1"/>
</dbReference>
<evidence type="ECO:0000313" key="6">
    <source>
        <dbReference type="Proteomes" id="UP000199028"/>
    </source>
</evidence>
<dbReference type="PIRSF" id="PIRSF000390">
    <property type="entry name" value="PLP_StrS"/>
    <property type="match status" value="1"/>
</dbReference>
<dbReference type="InterPro" id="IPR015424">
    <property type="entry name" value="PyrdxlP-dep_Trfase"/>
</dbReference>
<dbReference type="Pfam" id="PF01041">
    <property type="entry name" value="DegT_DnrJ_EryC1"/>
    <property type="match status" value="1"/>
</dbReference>
<dbReference type="GO" id="GO:0030170">
    <property type="term" value="F:pyridoxal phosphate binding"/>
    <property type="evidence" value="ECO:0007669"/>
    <property type="project" value="TreeGrafter"/>
</dbReference>
<proteinExistence type="inferred from homology"/>
<organism evidence="5 6">
    <name type="scientific">Lentzea flaviverrucosa</name>
    <dbReference type="NCBI Taxonomy" id="200379"/>
    <lineage>
        <taxon>Bacteria</taxon>
        <taxon>Bacillati</taxon>
        <taxon>Actinomycetota</taxon>
        <taxon>Actinomycetes</taxon>
        <taxon>Pseudonocardiales</taxon>
        <taxon>Pseudonocardiaceae</taxon>
        <taxon>Lentzea</taxon>
    </lineage>
</organism>
<dbReference type="PANTHER" id="PTHR30244">
    <property type="entry name" value="TRANSAMINASE"/>
    <property type="match status" value="1"/>
</dbReference>
<keyword evidence="3 4" id="KW-0663">Pyridoxal phosphate</keyword>
<comment type="similarity">
    <text evidence="4">Belongs to the DegT/DnrJ/EryC1 family.</text>
</comment>
<sequence>MRPLLGEEEALAAAEAVRSGWVAQGPRVREFEEAFAASVGARHGVAVSSCTTGLHLAVHLLGIGPGDEVVVPSLSFIATANAVRYTGATPVFADVEVETGNLSASTVEPVLTERTRAVMVVHQAGVPADVDALKAFCEPRGIAVIEDAACAAGSTYKGKPVGTNALLAAWSFHPRKLLTTGEGGMVTTDDPDWAVRLKRLREHGMSVSAADRHNGGSAVIEQYLETAFNYRMTDIQAAVGLVQLSKLDAIIARRRELAARYHELLADTGITTVTDPEYGTTNYQSFWVWLPEGADRQEVLAGLAERGVSARRGIMASHLEPAYEGHPCAELPVTEAFTARTLILPLFHDMTESEQDAVVSALSETLHASRLTVRG</sequence>
<dbReference type="InterPro" id="IPR015422">
    <property type="entry name" value="PyrdxlP-dep_Trfase_small"/>
</dbReference>
<dbReference type="InterPro" id="IPR015421">
    <property type="entry name" value="PyrdxlP-dep_Trfase_major"/>
</dbReference>
<dbReference type="EMBL" id="FOFT01000011">
    <property type="protein sequence ID" value="SES30167.1"/>
    <property type="molecule type" value="Genomic_DNA"/>
</dbReference>
<dbReference type="Gene3D" id="3.90.1150.10">
    <property type="entry name" value="Aspartate Aminotransferase, domain 1"/>
    <property type="match status" value="1"/>
</dbReference>